<sequence>MAENTKEFNQIEYQNKYIKEKYDRVGLTMPKGKKEVIKARALEEGISINEYINALIDRDIQSKQ</sequence>
<dbReference type="EMBL" id="JAEPRJ010000001">
    <property type="protein sequence ID" value="MBK5896965.1"/>
    <property type="molecule type" value="Genomic_DNA"/>
</dbReference>
<dbReference type="Gene3D" id="1.10.1220.10">
    <property type="entry name" value="Met repressor-like"/>
    <property type="match status" value="1"/>
</dbReference>
<reference evidence="1 2" key="1">
    <citation type="submission" date="2021-01" db="EMBL/GenBank/DDBJ databases">
        <title>Isolation and description of Catonella massiliensis sp. nov., a novel Catonella species, isolated from a stable periodontitis subject.</title>
        <authorList>
            <person name="Antezack A."/>
            <person name="Boxberger M."/>
            <person name="La Scola B."/>
            <person name="Monnet-Corti V."/>
        </authorList>
    </citation>
    <scope>NUCLEOTIDE SEQUENCE [LARGE SCALE GENOMIC DNA]</scope>
    <source>
        <strain evidence="1 2">Marseille-Q4567</strain>
    </source>
</reference>
<dbReference type="InterPro" id="IPR013321">
    <property type="entry name" value="Arc_rbn_hlx_hlx"/>
</dbReference>
<keyword evidence="2" id="KW-1185">Reference proteome</keyword>
<protein>
    <recommendedName>
        <fullName evidence="3">Antitoxin</fullName>
    </recommendedName>
</protein>
<evidence type="ECO:0008006" key="3">
    <source>
        <dbReference type="Google" id="ProtNLM"/>
    </source>
</evidence>
<dbReference type="Proteomes" id="UP000604730">
    <property type="component" value="Unassembled WGS sequence"/>
</dbReference>
<evidence type="ECO:0000313" key="2">
    <source>
        <dbReference type="Proteomes" id="UP000604730"/>
    </source>
</evidence>
<dbReference type="SUPFAM" id="SSF47598">
    <property type="entry name" value="Ribbon-helix-helix"/>
    <property type="match status" value="1"/>
</dbReference>
<comment type="caution">
    <text evidence="1">The sequence shown here is derived from an EMBL/GenBank/DDBJ whole genome shotgun (WGS) entry which is preliminary data.</text>
</comment>
<accession>A0ABS1IZ04</accession>
<gene>
    <name evidence="1" type="ORF">JJN12_04085</name>
</gene>
<name>A0ABS1IZ04_9FIRM</name>
<organism evidence="1 2">
    <name type="scientific">Catonella massiliensis</name>
    <dbReference type="NCBI Taxonomy" id="2799636"/>
    <lineage>
        <taxon>Bacteria</taxon>
        <taxon>Bacillati</taxon>
        <taxon>Bacillota</taxon>
        <taxon>Clostridia</taxon>
        <taxon>Lachnospirales</taxon>
        <taxon>Lachnospiraceae</taxon>
        <taxon>Catonella</taxon>
    </lineage>
</organism>
<dbReference type="InterPro" id="IPR010985">
    <property type="entry name" value="Ribbon_hlx_hlx"/>
</dbReference>
<evidence type="ECO:0000313" key="1">
    <source>
        <dbReference type="EMBL" id="MBK5896965.1"/>
    </source>
</evidence>
<dbReference type="RefSeq" id="WP_208428486.1">
    <property type="nucleotide sequence ID" value="NZ_JAEPRJ010000001.1"/>
</dbReference>
<proteinExistence type="predicted"/>